<dbReference type="SMART" id="SM00318">
    <property type="entry name" value="SNc"/>
    <property type="match status" value="1"/>
</dbReference>
<comment type="caution">
    <text evidence="2">The sequence shown here is derived from an EMBL/GenBank/DDBJ whole genome shotgun (WGS) entry which is preliminary data.</text>
</comment>
<dbReference type="EMBL" id="JAUSVX010000007">
    <property type="protein sequence ID" value="MDQ0471019.1"/>
    <property type="molecule type" value="Genomic_DNA"/>
</dbReference>
<keyword evidence="3" id="KW-1185">Reference proteome</keyword>
<dbReference type="InterPro" id="IPR035437">
    <property type="entry name" value="SNase_OB-fold_sf"/>
</dbReference>
<keyword evidence="2" id="KW-0255">Endonuclease</keyword>
<protein>
    <submittedName>
        <fullName evidence="2">Endonuclease YncB(Thermonuclease family)</fullName>
    </submittedName>
</protein>
<dbReference type="RefSeq" id="WP_307275493.1">
    <property type="nucleotide sequence ID" value="NZ_JAUSVX010000007.1"/>
</dbReference>
<dbReference type="GO" id="GO:0004519">
    <property type="term" value="F:endonuclease activity"/>
    <property type="evidence" value="ECO:0007669"/>
    <property type="project" value="UniProtKB-KW"/>
</dbReference>
<evidence type="ECO:0000313" key="2">
    <source>
        <dbReference type="EMBL" id="MDQ0471019.1"/>
    </source>
</evidence>
<feature type="domain" description="TNase-like" evidence="1">
    <location>
        <begin position="40"/>
        <end position="149"/>
    </location>
</feature>
<keyword evidence="2" id="KW-0540">Nuclease</keyword>
<keyword evidence="2" id="KW-0378">Hydrolase</keyword>
<name>A0ABU0J9S7_9HYPH</name>
<dbReference type="PROSITE" id="PS50830">
    <property type="entry name" value="TNASE_3"/>
    <property type="match status" value="1"/>
</dbReference>
<evidence type="ECO:0000259" key="1">
    <source>
        <dbReference type="PROSITE" id="PS50830"/>
    </source>
</evidence>
<dbReference type="InterPro" id="IPR016071">
    <property type="entry name" value="Staphylococal_nuclease_OB-fold"/>
</dbReference>
<reference evidence="2 3" key="1">
    <citation type="submission" date="2023-07" db="EMBL/GenBank/DDBJ databases">
        <title>Genomic Encyclopedia of Type Strains, Phase IV (KMG-IV): sequencing the most valuable type-strain genomes for metagenomic binning, comparative biology and taxonomic classification.</title>
        <authorList>
            <person name="Goeker M."/>
        </authorList>
    </citation>
    <scope>NUCLEOTIDE SEQUENCE [LARGE SCALE GENOMIC DNA]</scope>
    <source>
        <strain evidence="2 3">DSM 19619</strain>
    </source>
</reference>
<organism evidence="2 3">
    <name type="scientific">Labrys wisconsinensis</name>
    <dbReference type="NCBI Taxonomy" id="425677"/>
    <lineage>
        <taxon>Bacteria</taxon>
        <taxon>Pseudomonadati</taxon>
        <taxon>Pseudomonadota</taxon>
        <taxon>Alphaproteobacteria</taxon>
        <taxon>Hyphomicrobiales</taxon>
        <taxon>Xanthobacteraceae</taxon>
        <taxon>Labrys</taxon>
    </lineage>
</organism>
<dbReference type="Gene3D" id="2.40.50.90">
    <property type="match status" value="1"/>
</dbReference>
<dbReference type="Pfam" id="PF00565">
    <property type="entry name" value="SNase"/>
    <property type="match status" value="1"/>
</dbReference>
<gene>
    <name evidence="2" type="ORF">QO011_004038</name>
</gene>
<dbReference type="Proteomes" id="UP001242480">
    <property type="component" value="Unassembled WGS sequence"/>
</dbReference>
<dbReference type="SUPFAM" id="SSF50199">
    <property type="entry name" value="Staphylococcal nuclease"/>
    <property type="match status" value="1"/>
</dbReference>
<proteinExistence type="predicted"/>
<accession>A0ABU0J9S7</accession>
<sequence>MKLRRFLDMVAAYALVVLLIVIAIKLTRGTAPVFEGRAYVIDGDTLALGSERLRLVGIDAPELGQSCEAGGIAVPCGRRAREALRALVTAGVRCEGHGRDVYHRVLATCTAGAGDLGARMVADGQAVADGCCWAEEAAARRARRGIWAGAFERPAAWRRARRMHESVAQEP</sequence>
<evidence type="ECO:0000313" key="3">
    <source>
        <dbReference type="Proteomes" id="UP001242480"/>
    </source>
</evidence>